<evidence type="ECO:0000256" key="1">
    <source>
        <dbReference type="SAM" id="MobiDB-lite"/>
    </source>
</evidence>
<feature type="region of interest" description="Disordered" evidence="1">
    <location>
        <begin position="58"/>
        <end position="98"/>
    </location>
</feature>
<accession>A0AAE1BCX9</accession>
<dbReference type="EMBL" id="JAWDGP010000089">
    <property type="protein sequence ID" value="KAK3803795.1"/>
    <property type="molecule type" value="Genomic_DNA"/>
</dbReference>
<keyword evidence="3" id="KW-1185">Reference proteome</keyword>
<organism evidence="2 3">
    <name type="scientific">Elysia crispata</name>
    <name type="common">lettuce slug</name>
    <dbReference type="NCBI Taxonomy" id="231223"/>
    <lineage>
        <taxon>Eukaryota</taxon>
        <taxon>Metazoa</taxon>
        <taxon>Spiralia</taxon>
        <taxon>Lophotrochozoa</taxon>
        <taxon>Mollusca</taxon>
        <taxon>Gastropoda</taxon>
        <taxon>Heterobranchia</taxon>
        <taxon>Euthyneura</taxon>
        <taxon>Panpulmonata</taxon>
        <taxon>Sacoglossa</taxon>
        <taxon>Placobranchoidea</taxon>
        <taxon>Plakobranchidae</taxon>
        <taxon>Elysia</taxon>
    </lineage>
</organism>
<dbReference type="AlphaFoldDB" id="A0AAE1BCX9"/>
<proteinExistence type="predicted"/>
<evidence type="ECO:0000313" key="3">
    <source>
        <dbReference type="Proteomes" id="UP001283361"/>
    </source>
</evidence>
<feature type="compositionally biased region" description="Basic and acidic residues" evidence="1">
    <location>
        <begin position="84"/>
        <end position="96"/>
    </location>
</feature>
<sequence>MSVFPSNASILSTKSNSSAIYRLHSIVKGRCDITPTNSNHKPARLDMIFSLSRQSTRLDTTGQVNPANQSFSQRSQLAVASRHAPTDRPPDERLSRAEWTGKGGSARYLTSLLFRLCYRRLL</sequence>
<comment type="caution">
    <text evidence="2">The sequence shown here is derived from an EMBL/GenBank/DDBJ whole genome shotgun (WGS) entry which is preliminary data.</text>
</comment>
<feature type="compositionally biased region" description="Polar residues" evidence="1">
    <location>
        <begin position="58"/>
        <end position="78"/>
    </location>
</feature>
<name>A0AAE1BCX9_9GAST</name>
<reference evidence="2" key="1">
    <citation type="journal article" date="2023" name="G3 (Bethesda)">
        <title>A reference genome for the long-term kleptoplast-retaining sea slug Elysia crispata morphotype clarki.</title>
        <authorList>
            <person name="Eastman K.E."/>
            <person name="Pendleton A.L."/>
            <person name="Shaikh M.A."/>
            <person name="Suttiyut T."/>
            <person name="Ogas R."/>
            <person name="Tomko P."/>
            <person name="Gavelis G."/>
            <person name="Widhalm J.R."/>
            <person name="Wisecaver J.H."/>
        </authorList>
    </citation>
    <scope>NUCLEOTIDE SEQUENCE</scope>
    <source>
        <strain evidence="2">ECLA1</strain>
    </source>
</reference>
<protein>
    <submittedName>
        <fullName evidence="2">Uncharacterized protein</fullName>
    </submittedName>
</protein>
<gene>
    <name evidence="2" type="ORF">RRG08_026030</name>
</gene>
<dbReference type="Proteomes" id="UP001283361">
    <property type="component" value="Unassembled WGS sequence"/>
</dbReference>
<evidence type="ECO:0000313" key="2">
    <source>
        <dbReference type="EMBL" id="KAK3803795.1"/>
    </source>
</evidence>